<organism evidence="1 2">
    <name type="scientific">Sinorhizobium meliloti CCNWSX0020</name>
    <dbReference type="NCBI Taxonomy" id="1107881"/>
    <lineage>
        <taxon>Bacteria</taxon>
        <taxon>Pseudomonadati</taxon>
        <taxon>Pseudomonadota</taxon>
        <taxon>Alphaproteobacteria</taxon>
        <taxon>Hyphomicrobiales</taxon>
        <taxon>Rhizobiaceae</taxon>
        <taxon>Sinorhizobium/Ensifer group</taxon>
        <taxon>Sinorhizobium</taxon>
    </lineage>
</organism>
<proteinExistence type="predicted"/>
<evidence type="ECO:0000313" key="2">
    <source>
        <dbReference type="Proteomes" id="UP000004038"/>
    </source>
</evidence>
<reference evidence="1 2" key="1">
    <citation type="journal article" date="2012" name="J. Bacteriol.">
        <title>Draft Genome Sequence of Sinorhizobium meliloti CCNWSX0020, a Nitrogen-Fixing Symbiont with Copper Tolerance Capability Isolated from Lead-Zinc Mine Tailings.</title>
        <authorList>
            <person name="Li Z."/>
            <person name="Ma Z."/>
            <person name="Hao X."/>
            <person name="Wei G."/>
        </authorList>
    </citation>
    <scope>NUCLEOTIDE SEQUENCE [LARGE SCALE GENOMIC DNA]</scope>
    <source>
        <strain evidence="1 2">CCNWSX0020</strain>
    </source>
</reference>
<dbReference type="Proteomes" id="UP000004038">
    <property type="component" value="Unassembled WGS sequence"/>
</dbReference>
<sequence>MKLAALRTMSALASILPSGDVALRRRQVPTVSAAWWALI</sequence>
<gene>
    <name evidence="1" type="ORF">SM0020_30177</name>
</gene>
<name>H0G934_RHIML</name>
<accession>H0G934</accession>
<dbReference type="AlphaFoldDB" id="H0G934"/>
<evidence type="ECO:0000313" key="1">
    <source>
        <dbReference type="EMBL" id="EHK74192.1"/>
    </source>
</evidence>
<protein>
    <submittedName>
        <fullName evidence="1">Uncharacterized protein</fullName>
    </submittedName>
</protein>
<dbReference type="EMBL" id="AGVV01000097">
    <property type="protein sequence ID" value="EHK74192.1"/>
    <property type="molecule type" value="Genomic_DNA"/>
</dbReference>